<name>A0A1H4XA48_9NOCA</name>
<keyword evidence="10" id="KW-1185">Reference proteome</keyword>
<dbReference type="AlphaFoldDB" id="A0A1H4XA48"/>
<dbReference type="Proteomes" id="UP000183561">
    <property type="component" value="Unassembled WGS sequence"/>
</dbReference>
<feature type="transmembrane region" description="Helical" evidence="8">
    <location>
        <begin position="161"/>
        <end position="181"/>
    </location>
</feature>
<evidence type="ECO:0000256" key="1">
    <source>
        <dbReference type="ARBA" id="ARBA00004651"/>
    </source>
</evidence>
<dbReference type="PANTHER" id="PTHR30269">
    <property type="entry name" value="TRANSMEMBRANE PROTEIN YFCA"/>
    <property type="match status" value="1"/>
</dbReference>
<evidence type="ECO:0000256" key="3">
    <source>
        <dbReference type="ARBA" id="ARBA00022448"/>
    </source>
</evidence>
<keyword evidence="3" id="KW-0813">Transport</keyword>
<feature type="transmembrane region" description="Helical" evidence="8">
    <location>
        <begin position="28"/>
        <end position="53"/>
    </location>
</feature>
<dbReference type="InterPro" id="IPR002781">
    <property type="entry name" value="TM_pro_TauE-like"/>
</dbReference>
<organism evidence="9 10">
    <name type="scientific">Rhodococcus koreensis</name>
    <dbReference type="NCBI Taxonomy" id="99653"/>
    <lineage>
        <taxon>Bacteria</taxon>
        <taxon>Bacillati</taxon>
        <taxon>Actinomycetota</taxon>
        <taxon>Actinomycetes</taxon>
        <taxon>Mycobacteriales</taxon>
        <taxon>Nocardiaceae</taxon>
        <taxon>Rhodococcus</taxon>
    </lineage>
</organism>
<reference evidence="10" key="1">
    <citation type="submission" date="2016-10" db="EMBL/GenBank/DDBJ databases">
        <authorList>
            <person name="Varghese N."/>
            <person name="Submissions S."/>
        </authorList>
    </citation>
    <scope>NUCLEOTIDE SEQUENCE [LARGE SCALE GENOMIC DNA]</scope>
    <source>
        <strain evidence="10">DSM 44498</strain>
    </source>
</reference>
<comment type="subcellular location">
    <subcellularLocation>
        <location evidence="1 8">Cell membrane</location>
        <topology evidence="1 8">Multi-pass membrane protein</topology>
    </subcellularLocation>
</comment>
<accession>A0A1H4XA48</accession>
<keyword evidence="6 8" id="KW-1133">Transmembrane helix</keyword>
<evidence type="ECO:0000256" key="6">
    <source>
        <dbReference type="ARBA" id="ARBA00022989"/>
    </source>
</evidence>
<dbReference type="RefSeq" id="WP_072936973.1">
    <property type="nucleotide sequence ID" value="NZ_FNSV01000005.1"/>
</dbReference>
<evidence type="ECO:0000256" key="8">
    <source>
        <dbReference type="RuleBase" id="RU363041"/>
    </source>
</evidence>
<evidence type="ECO:0000256" key="7">
    <source>
        <dbReference type="ARBA" id="ARBA00023136"/>
    </source>
</evidence>
<dbReference type="EMBL" id="FNSV01000005">
    <property type="protein sequence ID" value="SED02435.1"/>
    <property type="molecule type" value="Genomic_DNA"/>
</dbReference>
<dbReference type="InterPro" id="IPR052017">
    <property type="entry name" value="TSUP"/>
</dbReference>
<dbReference type="OrthoDB" id="3481722at2"/>
<evidence type="ECO:0000256" key="2">
    <source>
        <dbReference type="ARBA" id="ARBA00009142"/>
    </source>
</evidence>
<feature type="transmembrane region" description="Helical" evidence="8">
    <location>
        <begin position="223"/>
        <end position="241"/>
    </location>
</feature>
<dbReference type="Pfam" id="PF01925">
    <property type="entry name" value="TauE"/>
    <property type="match status" value="1"/>
</dbReference>
<keyword evidence="5 8" id="KW-0812">Transmembrane</keyword>
<comment type="similarity">
    <text evidence="2 8">Belongs to the 4-toluene sulfonate uptake permease (TSUP) (TC 2.A.102) family.</text>
</comment>
<dbReference type="GO" id="GO:0005886">
    <property type="term" value="C:plasma membrane"/>
    <property type="evidence" value="ECO:0007669"/>
    <property type="project" value="UniProtKB-SubCell"/>
</dbReference>
<evidence type="ECO:0000313" key="9">
    <source>
        <dbReference type="EMBL" id="SED02435.1"/>
    </source>
</evidence>
<sequence>MLILIAGVGCLALASVIGGATGFGTALIATPLMLLIGMDVTVVVVTNLAAGFITRIAVAIRMRENMNRSRVRRLCAGSIPGACAGAASITHLPEGLLKPIAGAAVMLCGIWLAVPPRAQSREPTSAAQAVTGIVGGFMTVTTSLGGPPPVLLMQRARVPQLTFIADLAGYFVVTNAFALILLSVKGAVPQNTVWAVLPLFAVAALLGNAIGLKVARRMSANTFRSAVIALVIISGAATLISS</sequence>
<proteinExistence type="inferred from homology"/>
<dbReference type="PANTHER" id="PTHR30269:SF37">
    <property type="entry name" value="MEMBRANE TRANSPORTER PROTEIN"/>
    <property type="match status" value="1"/>
</dbReference>
<evidence type="ECO:0000313" key="10">
    <source>
        <dbReference type="Proteomes" id="UP000183561"/>
    </source>
</evidence>
<feature type="transmembrane region" description="Helical" evidence="8">
    <location>
        <begin position="193"/>
        <end position="211"/>
    </location>
</feature>
<keyword evidence="4 8" id="KW-1003">Cell membrane</keyword>
<gene>
    <name evidence="9" type="ORF">SAMN04490239_6456</name>
</gene>
<evidence type="ECO:0000256" key="5">
    <source>
        <dbReference type="ARBA" id="ARBA00022692"/>
    </source>
</evidence>
<evidence type="ECO:0000256" key="4">
    <source>
        <dbReference type="ARBA" id="ARBA00022475"/>
    </source>
</evidence>
<protein>
    <recommendedName>
        <fullName evidence="8">Probable membrane transporter protein</fullName>
    </recommendedName>
</protein>
<keyword evidence="7 8" id="KW-0472">Membrane</keyword>